<dbReference type="Gene3D" id="1.10.3210.10">
    <property type="entry name" value="Hypothetical protein af1432"/>
    <property type="match status" value="1"/>
</dbReference>
<organism evidence="11 12">
    <name type="scientific">Aureimonas pseudogalii</name>
    <dbReference type="NCBI Taxonomy" id="1744844"/>
    <lineage>
        <taxon>Bacteria</taxon>
        <taxon>Pseudomonadati</taxon>
        <taxon>Pseudomonadota</taxon>
        <taxon>Alphaproteobacteria</taxon>
        <taxon>Hyphomicrobiales</taxon>
        <taxon>Aurantimonadaceae</taxon>
        <taxon>Aureimonas</taxon>
    </lineage>
</organism>
<sequence>MMRQYELVERVAAYKPNLDEGLLNRAYVYAMQKHGAQMRVNGDPYFSHPLEVAAILTNLHLDEATIAVALLHDTIEDTDATRKEIDQIFGHKIGTLVEGLTKLKRLDLVSKKAEQAENLRKLLLAIADDIRVLLVKLADRLHNMRTLHHMKPEKRARIAQETMDIYAPLAGRIGMQDMREELENLAFKHINPEMHETVTTRLAELRAKHAETIAKIEETLAERLKEKGIEAVVSGRQKKPYSVFSKMQRKALSLEQLSDIFGFRVLVADEEDCYRTLGIVHRTWPLVPGRFKDYISIPKQNDYRSIHTTIVGPSRQRVELQIRTHAMHHIAEYGIAAHELYKDGEHALSTESSAYAWLRRTIEMLAEGDQPEEFLENTKLELFQDQVFCFTPKGRLIALPRGATPIDFAYAVHTDVGDTCVGCKIDGRIMPVVTELTNGDEVEIIRSKAAVPPPAWESVAVTGKARSAIRRAARLAIRKQYCGLGQQILERAFARAGKTFTREGLKPYLGKVGHRDVEDALASVGRGELPSADVFKAVHPDFQDTRASKPNAKPEEEGWFNLRTATGLIFKMPGLGKLRGSEPAVAIPIRGAGDDMAVQFGPDGAVPGDRIVGILEPGKGITIYPIQSPALTAFDDEPDRWIDVRWDLDAELTTRFPARIRISALNEPGALAEIAETIALNDANIHNLSMVATAPDVSVMMVDLEVWDLQHLTRTLNQLRGKACVTDVVRVNG</sequence>
<dbReference type="CDD" id="cd00077">
    <property type="entry name" value="HDc"/>
    <property type="match status" value="1"/>
</dbReference>
<keyword evidence="11" id="KW-0378">Hydrolase</keyword>
<dbReference type="CDD" id="cd01668">
    <property type="entry name" value="TGS_RSH"/>
    <property type="match status" value="1"/>
</dbReference>
<keyword evidence="3" id="KW-0547">Nucleotide-binding</keyword>
<evidence type="ECO:0000256" key="7">
    <source>
        <dbReference type="RuleBase" id="RU003847"/>
    </source>
</evidence>
<dbReference type="PANTHER" id="PTHR21262">
    <property type="entry name" value="GUANOSINE-3',5'-BIS DIPHOSPHATE 3'-PYROPHOSPHOHYDROLASE"/>
    <property type="match status" value="1"/>
</dbReference>
<dbReference type="GO" id="GO:0015949">
    <property type="term" value="P:nucleobase-containing small molecule interconversion"/>
    <property type="evidence" value="ECO:0007669"/>
    <property type="project" value="UniProtKB-ARBA"/>
</dbReference>
<dbReference type="NCBIfam" id="TIGR00691">
    <property type="entry name" value="spoT_relA"/>
    <property type="match status" value="1"/>
</dbReference>
<dbReference type="InterPro" id="IPR002912">
    <property type="entry name" value="ACT_dom"/>
</dbReference>
<evidence type="ECO:0000256" key="6">
    <source>
        <dbReference type="ARBA" id="ARBA00048244"/>
    </source>
</evidence>
<keyword evidence="12" id="KW-1185">Reference proteome</keyword>
<dbReference type="GO" id="GO:0008893">
    <property type="term" value="F:guanosine-3',5'-bis(diphosphate) 3'-diphosphatase activity"/>
    <property type="evidence" value="ECO:0007669"/>
    <property type="project" value="TreeGrafter"/>
</dbReference>
<dbReference type="PROSITE" id="PS51671">
    <property type="entry name" value="ACT"/>
    <property type="match status" value="1"/>
</dbReference>
<dbReference type="SUPFAM" id="SSF109604">
    <property type="entry name" value="HD-domain/PDEase-like"/>
    <property type="match status" value="1"/>
</dbReference>
<dbReference type="PROSITE" id="PS51880">
    <property type="entry name" value="TGS"/>
    <property type="match status" value="1"/>
</dbReference>
<dbReference type="GO" id="GO:0005525">
    <property type="term" value="F:GTP binding"/>
    <property type="evidence" value="ECO:0007669"/>
    <property type="project" value="UniProtKB-KW"/>
</dbReference>
<evidence type="ECO:0000259" key="8">
    <source>
        <dbReference type="PROSITE" id="PS51671"/>
    </source>
</evidence>
<dbReference type="InterPro" id="IPR004811">
    <property type="entry name" value="RelA/Spo_fam"/>
</dbReference>
<reference evidence="11 12" key="1">
    <citation type="submission" date="2020-08" db="EMBL/GenBank/DDBJ databases">
        <title>Genomic Encyclopedia of Type Strains, Phase IV (KMG-IV): sequencing the most valuable type-strain genomes for metagenomic binning, comparative biology and taxonomic classification.</title>
        <authorList>
            <person name="Goeker M."/>
        </authorList>
    </citation>
    <scope>NUCLEOTIDE SEQUENCE [LARGE SCALE GENOMIC DNA]</scope>
    <source>
        <strain evidence="11 12">DSM 102238</strain>
    </source>
</reference>
<dbReference type="GO" id="GO:0005886">
    <property type="term" value="C:plasma membrane"/>
    <property type="evidence" value="ECO:0007669"/>
    <property type="project" value="TreeGrafter"/>
</dbReference>
<feature type="domain" description="ACT" evidence="8">
    <location>
        <begin position="659"/>
        <end position="733"/>
    </location>
</feature>
<dbReference type="Pfam" id="PF13328">
    <property type="entry name" value="HD_4"/>
    <property type="match status" value="1"/>
</dbReference>
<dbReference type="SUPFAM" id="SSF55021">
    <property type="entry name" value="ACT-like"/>
    <property type="match status" value="1"/>
</dbReference>
<evidence type="ECO:0000259" key="10">
    <source>
        <dbReference type="PROSITE" id="PS51880"/>
    </source>
</evidence>
<feature type="domain" description="TGS" evidence="10">
    <location>
        <begin position="385"/>
        <end position="446"/>
    </location>
</feature>
<dbReference type="PROSITE" id="PS51831">
    <property type="entry name" value="HD"/>
    <property type="match status" value="1"/>
</dbReference>
<dbReference type="RefSeq" id="WP_183200461.1">
    <property type="nucleotide sequence ID" value="NZ_JACIEK010000007.1"/>
</dbReference>
<dbReference type="InterPro" id="IPR045600">
    <property type="entry name" value="RelA/SpoT_AH_RIS"/>
</dbReference>
<evidence type="ECO:0000313" key="11">
    <source>
        <dbReference type="EMBL" id="MBB3998932.1"/>
    </source>
</evidence>
<protein>
    <recommendedName>
        <fullName evidence="2">GTP pyrophosphokinase rsh</fullName>
        <ecNumber evidence="1">2.7.6.5</ecNumber>
    </recommendedName>
    <alternativeName>
        <fullName evidence="5">(p)ppGpp synthase</fullName>
    </alternativeName>
    <alternativeName>
        <fullName evidence="4">ATP:GTP 3'-pyrophosphotransferase</fullName>
    </alternativeName>
</protein>
<dbReference type="InterPro" id="IPR003607">
    <property type="entry name" value="HD/PDEase_dom"/>
</dbReference>
<dbReference type="CDD" id="cd05399">
    <property type="entry name" value="NT_Rel-Spo_like"/>
    <property type="match status" value="1"/>
</dbReference>
<dbReference type="Pfam" id="PF04607">
    <property type="entry name" value="RelA_SpoT"/>
    <property type="match status" value="1"/>
</dbReference>
<dbReference type="InterPro" id="IPR012676">
    <property type="entry name" value="TGS-like"/>
</dbReference>
<dbReference type="PANTHER" id="PTHR21262:SF36">
    <property type="entry name" value="BIFUNCTIONAL (P)PPGPP SYNTHASE_HYDROLASE SPOT"/>
    <property type="match status" value="1"/>
</dbReference>
<dbReference type="InterPro" id="IPR033655">
    <property type="entry name" value="TGS_RelA/SpoT"/>
</dbReference>
<comment type="catalytic activity">
    <reaction evidence="6">
        <text>GTP + ATP = guanosine 3'-diphosphate 5'-triphosphate + AMP</text>
        <dbReference type="Rhea" id="RHEA:22088"/>
        <dbReference type="ChEBI" id="CHEBI:30616"/>
        <dbReference type="ChEBI" id="CHEBI:37565"/>
        <dbReference type="ChEBI" id="CHEBI:142410"/>
        <dbReference type="ChEBI" id="CHEBI:456215"/>
        <dbReference type="EC" id="2.7.6.5"/>
    </reaction>
</comment>
<dbReference type="InterPro" id="IPR004095">
    <property type="entry name" value="TGS"/>
</dbReference>
<dbReference type="InterPro" id="IPR006674">
    <property type="entry name" value="HD_domain"/>
</dbReference>
<comment type="function">
    <text evidence="7">In eubacteria ppGpp (guanosine 3'-diphosphate 5'-diphosphate) is a mediator of the stringent response that coordinates a variety of cellular activities in response to changes in nutritional abundance.</text>
</comment>
<dbReference type="Pfam" id="PF13291">
    <property type="entry name" value="ACT_4"/>
    <property type="match status" value="1"/>
</dbReference>
<dbReference type="FunFam" id="1.10.3210.10:FF:000001">
    <property type="entry name" value="GTP pyrophosphokinase RelA"/>
    <property type="match status" value="1"/>
</dbReference>
<dbReference type="AlphaFoldDB" id="A0A7W6H5H3"/>
<dbReference type="FunFam" id="3.30.460.10:FF:000001">
    <property type="entry name" value="GTP pyrophosphokinase RelA"/>
    <property type="match status" value="1"/>
</dbReference>
<dbReference type="GO" id="GO:0042594">
    <property type="term" value="P:response to starvation"/>
    <property type="evidence" value="ECO:0007669"/>
    <property type="project" value="TreeGrafter"/>
</dbReference>
<dbReference type="Pfam" id="PF02824">
    <property type="entry name" value="TGS"/>
    <property type="match status" value="1"/>
</dbReference>
<evidence type="ECO:0000256" key="3">
    <source>
        <dbReference type="ARBA" id="ARBA00023134"/>
    </source>
</evidence>
<keyword evidence="3" id="KW-0342">GTP-binding</keyword>
<evidence type="ECO:0000256" key="1">
    <source>
        <dbReference type="ARBA" id="ARBA00013251"/>
    </source>
</evidence>
<comment type="similarity">
    <text evidence="7">Belongs to the relA/spoT family.</text>
</comment>
<dbReference type="Gene3D" id="3.10.20.30">
    <property type="match status" value="1"/>
</dbReference>
<dbReference type="Pfam" id="PF19296">
    <property type="entry name" value="RelA_AH_RIS"/>
    <property type="match status" value="1"/>
</dbReference>
<dbReference type="SMART" id="SM00954">
    <property type="entry name" value="RelA_SpoT"/>
    <property type="match status" value="1"/>
</dbReference>
<gene>
    <name evidence="11" type="ORF">GGR04_002787</name>
</gene>
<dbReference type="InterPro" id="IPR043519">
    <property type="entry name" value="NT_sf"/>
</dbReference>
<evidence type="ECO:0000256" key="2">
    <source>
        <dbReference type="ARBA" id="ARBA00014315"/>
    </source>
</evidence>
<accession>A0A7W6H5H3</accession>
<evidence type="ECO:0000256" key="4">
    <source>
        <dbReference type="ARBA" id="ARBA00029754"/>
    </source>
</evidence>
<comment type="caution">
    <text evidence="11">The sequence shown here is derived from an EMBL/GenBank/DDBJ whole genome shotgun (WGS) entry which is preliminary data.</text>
</comment>
<dbReference type="Gene3D" id="3.30.70.260">
    <property type="match status" value="1"/>
</dbReference>
<dbReference type="SMART" id="SM00471">
    <property type="entry name" value="HDc"/>
    <property type="match status" value="1"/>
</dbReference>
<dbReference type="SUPFAM" id="SSF81271">
    <property type="entry name" value="TGS-like"/>
    <property type="match status" value="1"/>
</dbReference>
<dbReference type="InterPro" id="IPR012675">
    <property type="entry name" value="Beta-grasp_dom_sf"/>
</dbReference>
<dbReference type="GO" id="GO:0015969">
    <property type="term" value="P:guanosine tetraphosphate metabolic process"/>
    <property type="evidence" value="ECO:0007669"/>
    <property type="project" value="InterPro"/>
</dbReference>
<dbReference type="Proteomes" id="UP000542776">
    <property type="component" value="Unassembled WGS sequence"/>
</dbReference>
<name>A0A7W6H5H3_9HYPH</name>
<dbReference type="InterPro" id="IPR045865">
    <property type="entry name" value="ACT-like_dom_sf"/>
</dbReference>
<proteinExistence type="inferred from homology"/>
<dbReference type="InterPro" id="IPR007685">
    <property type="entry name" value="RelA_SpoT"/>
</dbReference>
<evidence type="ECO:0000259" key="9">
    <source>
        <dbReference type="PROSITE" id="PS51831"/>
    </source>
</evidence>
<dbReference type="SUPFAM" id="SSF81301">
    <property type="entry name" value="Nucleotidyltransferase"/>
    <property type="match status" value="1"/>
</dbReference>
<dbReference type="FunFam" id="3.10.20.30:FF:000002">
    <property type="entry name" value="GTP pyrophosphokinase (RelA/SpoT)"/>
    <property type="match status" value="1"/>
</dbReference>
<dbReference type="GO" id="GO:0008728">
    <property type="term" value="F:GTP diphosphokinase activity"/>
    <property type="evidence" value="ECO:0007669"/>
    <property type="project" value="UniProtKB-EC"/>
</dbReference>
<evidence type="ECO:0000313" key="12">
    <source>
        <dbReference type="Proteomes" id="UP000542776"/>
    </source>
</evidence>
<evidence type="ECO:0000256" key="5">
    <source>
        <dbReference type="ARBA" id="ARBA00032407"/>
    </source>
</evidence>
<dbReference type="EMBL" id="JACIEK010000007">
    <property type="protein sequence ID" value="MBB3998932.1"/>
    <property type="molecule type" value="Genomic_DNA"/>
</dbReference>
<feature type="domain" description="HD" evidence="9">
    <location>
        <begin position="45"/>
        <end position="144"/>
    </location>
</feature>
<dbReference type="EC" id="2.7.6.5" evidence="1"/>
<dbReference type="CDD" id="cd04876">
    <property type="entry name" value="ACT_RelA-SpoT"/>
    <property type="match status" value="1"/>
</dbReference>
<dbReference type="Gene3D" id="3.30.460.10">
    <property type="entry name" value="Beta Polymerase, domain 2"/>
    <property type="match status" value="1"/>
</dbReference>